<dbReference type="CDD" id="cd06581">
    <property type="entry name" value="TM_PBP1_LivM_like"/>
    <property type="match status" value="1"/>
</dbReference>
<feature type="transmembrane region" description="Helical" evidence="7">
    <location>
        <begin position="424"/>
        <end position="441"/>
    </location>
</feature>
<feature type="transmembrane region" description="Helical" evidence="7">
    <location>
        <begin position="44"/>
        <end position="62"/>
    </location>
</feature>
<evidence type="ECO:0000256" key="4">
    <source>
        <dbReference type="ARBA" id="ARBA00022989"/>
    </source>
</evidence>
<dbReference type="PANTHER" id="PTHR30482:SF17">
    <property type="entry name" value="ABC TRANSPORTER ATP-BINDING PROTEIN"/>
    <property type="match status" value="1"/>
</dbReference>
<evidence type="ECO:0000256" key="1">
    <source>
        <dbReference type="ARBA" id="ARBA00004651"/>
    </source>
</evidence>
<gene>
    <name evidence="8" type="ORF">K9B37_23820</name>
</gene>
<comment type="subcellular location">
    <subcellularLocation>
        <location evidence="1">Cell membrane</location>
        <topology evidence="1">Multi-pass membrane protein</topology>
    </subcellularLocation>
</comment>
<dbReference type="Pfam" id="PF02653">
    <property type="entry name" value="BPD_transp_2"/>
    <property type="match status" value="2"/>
</dbReference>
<proteinExistence type="predicted"/>
<protein>
    <submittedName>
        <fullName evidence="8">Branched-chain amino acid ABC transporter permease</fullName>
    </submittedName>
</protein>
<evidence type="ECO:0000256" key="7">
    <source>
        <dbReference type="SAM" id="Phobius"/>
    </source>
</evidence>
<feature type="transmembrane region" description="Helical" evidence="7">
    <location>
        <begin position="207"/>
        <end position="229"/>
    </location>
</feature>
<feature type="transmembrane region" description="Helical" evidence="7">
    <location>
        <begin position="235"/>
        <end position="268"/>
    </location>
</feature>
<evidence type="ECO:0000256" key="3">
    <source>
        <dbReference type="ARBA" id="ARBA00022692"/>
    </source>
</evidence>
<evidence type="ECO:0000256" key="2">
    <source>
        <dbReference type="ARBA" id="ARBA00022475"/>
    </source>
</evidence>
<feature type="transmembrane region" description="Helical" evidence="7">
    <location>
        <begin position="275"/>
        <end position="294"/>
    </location>
</feature>
<feature type="transmembrane region" description="Helical" evidence="7">
    <location>
        <begin position="12"/>
        <end position="37"/>
    </location>
</feature>
<comment type="caution">
    <text evidence="8">The sequence shown here is derived from an EMBL/GenBank/DDBJ whole genome shotgun (WGS) entry which is preliminary data.</text>
</comment>
<dbReference type="EMBL" id="JAIRBM010000031">
    <property type="protein sequence ID" value="MBZ6079286.1"/>
    <property type="molecule type" value="Genomic_DNA"/>
</dbReference>
<dbReference type="InterPro" id="IPR043428">
    <property type="entry name" value="LivM-like"/>
</dbReference>
<evidence type="ECO:0000256" key="6">
    <source>
        <dbReference type="SAM" id="MobiDB-lite"/>
    </source>
</evidence>
<reference evidence="8 9" key="1">
    <citation type="submission" date="2021-09" db="EMBL/GenBank/DDBJ databases">
        <title>The complete genome sequence of a new microorganism.</title>
        <authorList>
            <person name="Zi Z."/>
        </authorList>
    </citation>
    <scope>NUCLEOTIDE SEQUENCE [LARGE SCALE GENOMIC DNA]</scope>
    <source>
        <strain evidence="8 9">WGZ8</strain>
    </source>
</reference>
<feature type="transmembrane region" description="Helical" evidence="7">
    <location>
        <begin position="154"/>
        <end position="177"/>
    </location>
</feature>
<dbReference type="PANTHER" id="PTHR30482">
    <property type="entry name" value="HIGH-AFFINITY BRANCHED-CHAIN AMINO ACID TRANSPORT SYSTEM PERMEASE"/>
    <property type="match status" value="1"/>
</dbReference>
<feature type="transmembrane region" description="Helical" evidence="7">
    <location>
        <begin position="473"/>
        <end position="492"/>
    </location>
</feature>
<keyword evidence="4 7" id="KW-1133">Transmembrane helix</keyword>
<accession>A0ABS7VUP4</accession>
<feature type="transmembrane region" description="Helical" evidence="7">
    <location>
        <begin position="326"/>
        <end position="346"/>
    </location>
</feature>
<dbReference type="InterPro" id="IPR001851">
    <property type="entry name" value="ABC_transp_permease"/>
</dbReference>
<sequence length="656" mass="70670">MTDLLGVPPALLFGQLLVGLINGSFYAMMSLGVAIIFGMLRIGNFVHGAQYMLGAFGAWYLLRLPELLPGLGLPSLGYWWAFFIVPVVVGMIGALMERLFIRRVYDLEHAYGLLLTVGLAMVIEGLFNVAYGAAGQTYGVPDALKGGINLGFMFLPIYRAWVIGAALVICFGAWFVIERTKLGSYLRAATENPDLVRAFGINVPRMLMLTYAFGVGLAGLAGVMAAPIYQVSPQMGQSIIVTIFAVVVIGGMGSIFGAIVSGLMLGLIEGLTKVFYPEASTTVIFIIMTIVLVFRPAGLFGRETSSHTVADLSSGRVGSILENSRLWLLILAVIGAALPFVVYPIFGMKILCLALFACAYNLIFGYVGLLAFGHAAFYGSAAYVTAHAATAWGLPPEISIFLGICVSTMIGALFGWLAIRRQGLYFAMITLALAQIVYFYAVQSGWTHGEDGIQSVPRGRLFGFIDLNNSLNMYYVTLAVFLAGFAFVNRIVRSPFGRTLKSIRENEPRAISLGYHADRFKLIAFILSAMLSGVAGSMKAIIFQLASLADVFFMTSADVLLMTLIGGVGTMLGPVVGATIVAVLQREFASFGAWVVAMQGAIFVLCVLFLRKGVIGTLEEFLSNREERRHSALDEIKPMDRSPLSQTAEADAGGVR</sequence>
<feature type="region of interest" description="Disordered" evidence="6">
    <location>
        <begin position="633"/>
        <end position="656"/>
    </location>
</feature>
<feature type="transmembrane region" description="Helical" evidence="7">
    <location>
        <begin position="559"/>
        <end position="584"/>
    </location>
</feature>
<feature type="transmembrane region" description="Helical" evidence="7">
    <location>
        <begin position="522"/>
        <end position="547"/>
    </location>
</feature>
<name>A0ABS7VUP4_9HYPH</name>
<feature type="transmembrane region" description="Helical" evidence="7">
    <location>
        <begin position="591"/>
        <end position="610"/>
    </location>
</feature>
<feature type="transmembrane region" description="Helical" evidence="7">
    <location>
        <begin position="113"/>
        <end position="134"/>
    </location>
</feature>
<dbReference type="RefSeq" id="WP_224316217.1">
    <property type="nucleotide sequence ID" value="NZ_JAIRBM010000031.1"/>
</dbReference>
<feature type="transmembrane region" description="Helical" evidence="7">
    <location>
        <begin position="77"/>
        <end position="101"/>
    </location>
</feature>
<organism evidence="8 9">
    <name type="scientific">Microvirga puerhi</name>
    <dbReference type="NCBI Taxonomy" id="2876078"/>
    <lineage>
        <taxon>Bacteria</taxon>
        <taxon>Pseudomonadati</taxon>
        <taxon>Pseudomonadota</taxon>
        <taxon>Alphaproteobacteria</taxon>
        <taxon>Hyphomicrobiales</taxon>
        <taxon>Methylobacteriaceae</taxon>
        <taxon>Microvirga</taxon>
    </lineage>
</organism>
<feature type="transmembrane region" description="Helical" evidence="7">
    <location>
        <begin position="353"/>
        <end position="378"/>
    </location>
</feature>
<evidence type="ECO:0000256" key="5">
    <source>
        <dbReference type="ARBA" id="ARBA00023136"/>
    </source>
</evidence>
<feature type="transmembrane region" description="Helical" evidence="7">
    <location>
        <begin position="398"/>
        <end position="417"/>
    </location>
</feature>
<evidence type="ECO:0000313" key="8">
    <source>
        <dbReference type="EMBL" id="MBZ6079286.1"/>
    </source>
</evidence>
<keyword evidence="3 7" id="KW-0812">Transmembrane</keyword>
<evidence type="ECO:0000313" key="9">
    <source>
        <dbReference type="Proteomes" id="UP000704176"/>
    </source>
</evidence>
<dbReference type="Proteomes" id="UP000704176">
    <property type="component" value="Unassembled WGS sequence"/>
</dbReference>
<keyword evidence="5 7" id="KW-0472">Membrane</keyword>
<keyword evidence="9" id="KW-1185">Reference proteome</keyword>
<keyword evidence="2" id="KW-1003">Cell membrane</keyword>
<dbReference type="CDD" id="cd06582">
    <property type="entry name" value="TM_PBP1_LivH_like"/>
    <property type="match status" value="1"/>
</dbReference>